<dbReference type="RefSeq" id="WP_184092516.1">
    <property type="nucleotide sequence ID" value="NZ_AP023367.1"/>
</dbReference>
<evidence type="ECO:0000313" key="4">
    <source>
        <dbReference type="Proteomes" id="UP000515561"/>
    </source>
</evidence>
<dbReference type="AlphaFoldDB" id="A0A6S6QXQ8"/>
<evidence type="ECO:0000256" key="2">
    <source>
        <dbReference type="RuleBase" id="RU363015"/>
    </source>
</evidence>
<dbReference type="InterPro" id="IPR005269">
    <property type="entry name" value="LOG"/>
</dbReference>
<name>A0A6S6QXQ8_9FIRM</name>
<dbReference type="KEGG" id="acel:acsn021_14180"/>
<dbReference type="GO" id="GO:0009691">
    <property type="term" value="P:cytokinin biosynthetic process"/>
    <property type="evidence" value="ECO:0007669"/>
    <property type="project" value="UniProtKB-UniRule"/>
</dbReference>
<accession>A0A6S6QXQ8</accession>
<keyword evidence="2 3" id="KW-0378">Hydrolase</keyword>
<sequence length="193" mass="21685">MKNICVYLGSNPGSRVEYRESVLQLGNVLVQNNIDLVYGGSRLGLMGELSNQVLKKNGKVTGVMPKNLFPENVVNTQLTHLIYVEDMHERKKKMADLSDGFIALPGGIGTFEELFEILSWAQLGIHKKPIGLLNIKGFYDPVISLLHNTIKEGFMKESNLKLLLVSSNPAELVNMMKEYVPPVMEQKWNELKI</sequence>
<dbReference type="NCBIfam" id="TIGR00730">
    <property type="entry name" value="Rossman fold protein, TIGR00730 family"/>
    <property type="match status" value="1"/>
</dbReference>
<protein>
    <recommendedName>
        <fullName evidence="2">Cytokinin riboside 5'-monophosphate phosphoribohydrolase</fullName>
        <ecNumber evidence="2">3.2.2.n1</ecNumber>
    </recommendedName>
</protein>
<reference evidence="3 4" key="1">
    <citation type="journal article" date="2016" name="Int. J. Syst. Evol. Microbiol.">
        <title>Descriptions of Anaerotaenia torta gen. nov., sp. nov. and Anaerocolumna cellulosilytica gen. nov., sp. nov. isolated from a methanogenic reactor of cattle waste.</title>
        <authorList>
            <person name="Uek A."/>
            <person name="Ohtaki Y."/>
            <person name="Kaku N."/>
            <person name="Ueki K."/>
        </authorList>
    </citation>
    <scope>NUCLEOTIDE SEQUENCE [LARGE SCALE GENOMIC DNA]</scope>
    <source>
        <strain evidence="3 4">SN021</strain>
    </source>
</reference>
<dbReference type="GO" id="GO:0016799">
    <property type="term" value="F:hydrolase activity, hydrolyzing N-glycosyl compounds"/>
    <property type="evidence" value="ECO:0007669"/>
    <property type="project" value="TreeGrafter"/>
</dbReference>
<dbReference type="EMBL" id="AP023367">
    <property type="protein sequence ID" value="BCJ93849.1"/>
    <property type="molecule type" value="Genomic_DNA"/>
</dbReference>
<dbReference type="SUPFAM" id="SSF102405">
    <property type="entry name" value="MCP/YpsA-like"/>
    <property type="match status" value="1"/>
</dbReference>
<dbReference type="PANTHER" id="PTHR31223:SF70">
    <property type="entry name" value="LOG FAMILY PROTEIN YJL055W"/>
    <property type="match status" value="1"/>
</dbReference>
<dbReference type="EC" id="3.2.2.n1" evidence="2"/>
<keyword evidence="2" id="KW-0203">Cytokinin biosynthesis</keyword>
<dbReference type="Proteomes" id="UP000515561">
    <property type="component" value="Chromosome"/>
</dbReference>
<comment type="similarity">
    <text evidence="1 2">Belongs to the LOG family.</text>
</comment>
<dbReference type="Pfam" id="PF03641">
    <property type="entry name" value="Lysine_decarbox"/>
    <property type="match status" value="1"/>
</dbReference>
<dbReference type="GO" id="GO:0005829">
    <property type="term" value="C:cytosol"/>
    <property type="evidence" value="ECO:0007669"/>
    <property type="project" value="TreeGrafter"/>
</dbReference>
<evidence type="ECO:0000256" key="1">
    <source>
        <dbReference type="ARBA" id="ARBA00006763"/>
    </source>
</evidence>
<dbReference type="Gene3D" id="3.40.50.450">
    <property type="match status" value="1"/>
</dbReference>
<dbReference type="PANTHER" id="PTHR31223">
    <property type="entry name" value="LOG FAMILY PROTEIN YJL055W"/>
    <property type="match status" value="1"/>
</dbReference>
<proteinExistence type="inferred from homology"/>
<gene>
    <name evidence="3" type="ORF">acsn021_14180</name>
</gene>
<dbReference type="InterPro" id="IPR031100">
    <property type="entry name" value="LOG_fam"/>
</dbReference>
<keyword evidence="4" id="KW-1185">Reference proteome</keyword>
<evidence type="ECO:0000313" key="3">
    <source>
        <dbReference type="EMBL" id="BCJ93849.1"/>
    </source>
</evidence>
<organism evidence="3 4">
    <name type="scientific">Anaerocolumna cellulosilytica</name>
    <dbReference type="NCBI Taxonomy" id="433286"/>
    <lineage>
        <taxon>Bacteria</taxon>
        <taxon>Bacillati</taxon>
        <taxon>Bacillota</taxon>
        <taxon>Clostridia</taxon>
        <taxon>Lachnospirales</taxon>
        <taxon>Lachnospiraceae</taxon>
        <taxon>Anaerocolumna</taxon>
    </lineage>
</organism>